<dbReference type="InterPro" id="IPR024370">
    <property type="entry name" value="PBP_domain"/>
</dbReference>
<dbReference type="EMBL" id="WBXO01000003">
    <property type="protein sequence ID" value="KAB2953452.1"/>
    <property type="molecule type" value="Genomic_DNA"/>
</dbReference>
<evidence type="ECO:0000313" key="10">
    <source>
        <dbReference type="EMBL" id="KAB2953452.1"/>
    </source>
</evidence>
<dbReference type="RefSeq" id="WP_151619471.1">
    <property type="nucleotide sequence ID" value="NZ_WBXO01000003.1"/>
</dbReference>
<name>A0A6I0F4F2_9FIRM</name>
<dbReference type="Proteomes" id="UP000468766">
    <property type="component" value="Unassembled WGS sequence"/>
</dbReference>
<keyword evidence="5" id="KW-0592">Phosphate transport</keyword>
<comment type="caution">
    <text evidence="10">The sequence shown here is derived from an EMBL/GenBank/DDBJ whole genome shotgun (WGS) entry which is preliminary data.</text>
</comment>
<protein>
    <submittedName>
        <fullName evidence="10">Phosphate ABC transporter substrate-binding protein</fullName>
    </submittedName>
</protein>
<evidence type="ECO:0000259" key="9">
    <source>
        <dbReference type="Pfam" id="PF12849"/>
    </source>
</evidence>
<keyword evidence="6" id="KW-0732">Signal</keyword>
<organism evidence="10 11">
    <name type="scientific">Heliorestis acidaminivorans</name>
    <dbReference type="NCBI Taxonomy" id="553427"/>
    <lineage>
        <taxon>Bacteria</taxon>
        <taxon>Bacillati</taxon>
        <taxon>Bacillota</taxon>
        <taxon>Clostridia</taxon>
        <taxon>Eubacteriales</taxon>
        <taxon>Heliobacteriaceae</taxon>
        <taxon>Heliorestis</taxon>
    </lineage>
</organism>
<evidence type="ECO:0000256" key="3">
    <source>
        <dbReference type="ARBA" id="ARBA00008725"/>
    </source>
</evidence>
<dbReference type="InterPro" id="IPR050811">
    <property type="entry name" value="Phosphate_ABC_transporter"/>
</dbReference>
<feature type="domain" description="PBP" evidence="9">
    <location>
        <begin position="30"/>
        <end position="267"/>
    </location>
</feature>
<dbReference type="OrthoDB" id="9790048at2"/>
<evidence type="ECO:0000256" key="6">
    <source>
        <dbReference type="ARBA" id="ARBA00022729"/>
    </source>
</evidence>
<keyword evidence="8" id="KW-0449">Lipoprotein</keyword>
<dbReference type="Gene3D" id="3.40.190.10">
    <property type="entry name" value="Periplasmic binding protein-like II"/>
    <property type="match status" value="2"/>
</dbReference>
<dbReference type="Pfam" id="PF12849">
    <property type="entry name" value="PBP_like_2"/>
    <property type="match status" value="1"/>
</dbReference>
<reference evidence="10 11" key="1">
    <citation type="submission" date="2019-10" db="EMBL/GenBank/DDBJ databases">
        <title>Whole-genome sequence of the extremophile Heliorestis acidaminivorans DSM 24790.</title>
        <authorList>
            <person name="Kyndt J.A."/>
            <person name="Meyer T.E."/>
        </authorList>
    </citation>
    <scope>NUCLEOTIDE SEQUENCE [LARGE SCALE GENOMIC DNA]</scope>
    <source>
        <strain evidence="10 11">DSM 24790</strain>
    </source>
</reference>
<dbReference type="PANTHER" id="PTHR30570">
    <property type="entry name" value="PERIPLASMIC PHOSPHATE BINDING COMPONENT OF PHOSPHATE ABC TRANSPORTER"/>
    <property type="match status" value="1"/>
</dbReference>
<keyword evidence="5" id="KW-0813">Transport</keyword>
<dbReference type="GO" id="GO:0005886">
    <property type="term" value="C:plasma membrane"/>
    <property type="evidence" value="ECO:0007669"/>
    <property type="project" value="UniProtKB-SubCell"/>
</dbReference>
<evidence type="ECO:0000256" key="1">
    <source>
        <dbReference type="ARBA" id="ARBA00002841"/>
    </source>
</evidence>
<proteinExistence type="inferred from homology"/>
<comment type="similarity">
    <text evidence="3">Belongs to the PstS family.</text>
</comment>
<evidence type="ECO:0000256" key="5">
    <source>
        <dbReference type="ARBA" id="ARBA00022592"/>
    </source>
</evidence>
<dbReference type="AlphaFoldDB" id="A0A6I0F4F2"/>
<comment type="function">
    <text evidence="1">Part of the ABC transporter complex PstSACB involved in phosphate import.</text>
</comment>
<dbReference type="CDD" id="cd13653">
    <property type="entry name" value="PBP2_phosphate_like_1"/>
    <property type="match status" value="1"/>
</dbReference>
<comment type="subunit">
    <text evidence="4">The complex is composed of two ATP-binding proteins (PstB), two transmembrane proteins (PstC and PstA) and a solute-binding protein (PstS).</text>
</comment>
<dbReference type="PANTHER" id="PTHR30570:SF1">
    <property type="entry name" value="PHOSPHATE-BINDING PROTEIN PSTS"/>
    <property type="match status" value="1"/>
</dbReference>
<dbReference type="SUPFAM" id="SSF53850">
    <property type="entry name" value="Periplasmic binding protein-like II"/>
    <property type="match status" value="1"/>
</dbReference>
<gene>
    <name evidence="10" type="ORF">F9B85_05985</name>
</gene>
<evidence type="ECO:0000256" key="2">
    <source>
        <dbReference type="ARBA" id="ARBA00004193"/>
    </source>
</evidence>
<evidence type="ECO:0000256" key="7">
    <source>
        <dbReference type="ARBA" id="ARBA00023139"/>
    </source>
</evidence>
<evidence type="ECO:0000256" key="8">
    <source>
        <dbReference type="ARBA" id="ARBA00023288"/>
    </source>
</evidence>
<evidence type="ECO:0000313" key="11">
    <source>
        <dbReference type="Proteomes" id="UP000468766"/>
    </source>
</evidence>
<sequence>MVSKRYRKPYGVLLLLAFIIGSTLATFTIAQSAQAMAALRVTGATTLQPVAEELAEIYKDRYGGEVHIEGGGSGTGINNVVQGQAQLGAVSRALRDSEKALVQYKTVGYDALVFIVNEQNPIEAIDKDLVVKIFQGHIKNWNEVTAWNQPVTLVSKEQGRATLDLFEEYSQLAHQEKKEATGQRIAKEAFEIGSNLEGATLTGGIPGAIGYVSLGTAQSLLDRGMPIKILALDGVAAEQRTVQNGTYPIIRDLLFVYKDQSNTINQYLDLYDEESGQQIMQSHGFVPAN</sequence>
<dbReference type="GO" id="GO:0006817">
    <property type="term" value="P:phosphate ion transport"/>
    <property type="evidence" value="ECO:0007669"/>
    <property type="project" value="UniProtKB-KW"/>
</dbReference>
<accession>A0A6I0F4F2</accession>
<keyword evidence="7" id="KW-0564">Palmitate</keyword>
<comment type="subcellular location">
    <subcellularLocation>
        <location evidence="2">Cell membrane</location>
        <topology evidence="2">Lipid-anchor</topology>
    </subcellularLocation>
</comment>
<keyword evidence="11" id="KW-1185">Reference proteome</keyword>
<evidence type="ECO:0000256" key="4">
    <source>
        <dbReference type="ARBA" id="ARBA00011529"/>
    </source>
</evidence>